<organism evidence="1 2">
    <name type="scientific">Mycena metata</name>
    <dbReference type="NCBI Taxonomy" id="1033252"/>
    <lineage>
        <taxon>Eukaryota</taxon>
        <taxon>Fungi</taxon>
        <taxon>Dikarya</taxon>
        <taxon>Basidiomycota</taxon>
        <taxon>Agaricomycotina</taxon>
        <taxon>Agaricomycetes</taxon>
        <taxon>Agaricomycetidae</taxon>
        <taxon>Agaricales</taxon>
        <taxon>Marasmiineae</taxon>
        <taxon>Mycenaceae</taxon>
        <taxon>Mycena</taxon>
    </lineage>
</organism>
<proteinExistence type="predicted"/>
<dbReference type="AlphaFoldDB" id="A0AAD7NIU2"/>
<dbReference type="EMBL" id="JARKIB010000031">
    <property type="protein sequence ID" value="KAJ7762950.1"/>
    <property type="molecule type" value="Genomic_DNA"/>
</dbReference>
<keyword evidence="2" id="KW-1185">Reference proteome</keyword>
<accession>A0AAD7NIU2</accession>
<evidence type="ECO:0008006" key="3">
    <source>
        <dbReference type="Google" id="ProtNLM"/>
    </source>
</evidence>
<feature type="non-terminal residue" evidence="1">
    <location>
        <position position="112"/>
    </location>
</feature>
<reference evidence="1" key="1">
    <citation type="submission" date="2023-03" db="EMBL/GenBank/DDBJ databases">
        <title>Massive genome expansion in bonnet fungi (Mycena s.s.) driven by repeated elements and novel gene families across ecological guilds.</title>
        <authorList>
            <consortium name="Lawrence Berkeley National Laboratory"/>
            <person name="Harder C.B."/>
            <person name="Miyauchi S."/>
            <person name="Viragh M."/>
            <person name="Kuo A."/>
            <person name="Thoen E."/>
            <person name="Andreopoulos B."/>
            <person name="Lu D."/>
            <person name="Skrede I."/>
            <person name="Drula E."/>
            <person name="Henrissat B."/>
            <person name="Morin E."/>
            <person name="Kohler A."/>
            <person name="Barry K."/>
            <person name="LaButti K."/>
            <person name="Morin E."/>
            <person name="Salamov A."/>
            <person name="Lipzen A."/>
            <person name="Mereny Z."/>
            <person name="Hegedus B."/>
            <person name="Baldrian P."/>
            <person name="Stursova M."/>
            <person name="Weitz H."/>
            <person name="Taylor A."/>
            <person name="Grigoriev I.V."/>
            <person name="Nagy L.G."/>
            <person name="Martin F."/>
            <person name="Kauserud H."/>
        </authorList>
    </citation>
    <scope>NUCLEOTIDE SEQUENCE</scope>
    <source>
        <strain evidence="1">CBHHK182m</strain>
    </source>
</reference>
<name>A0AAD7NIU2_9AGAR</name>
<sequence>RILTTQLASALRDLSGLDETLLTLSLIAAEVQQRKTCLQKYVSDLRGALSPVRVLPAETLGAIFGMCFDADQAAETYSITDVHTAPMVLTHVSSRWRSVCLSTGSLWHHVDI</sequence>
<comment type="caution">
    <text evidence="1">The sequence shown here is derived from an EMBL/GenBank/DDBJ whole genome shotgun (WGS) entry which is preliminary data.</text>
</comment>
<protein>
    <recommendedName>
        <fullName evidence="3">F-box domain-containing protein</fullName>
    </recommendedName>
</protein>
<evidence type="ECO:0000313" key="2">
    <source>
        <dbReference type="Proteomes" id="UP001215598"/>
    </source>
</evidence>
<evidence type="ECO:0000313" key="1">
    <source>
        <dbReference type="EMBL" id="KAJ7762950.1"/>
    </source>
</evidence>
<feature type="non-terminal residue" evidence="1">
    <location>
        <position position="1"/>
    </location>
</feature>
<gene>
    <name evidence="1" type="ORF">B0H16DRAFT_1265733</name>
</gene>
<dbReference type="Proteomes" id="UP001215598">
    <property type="component" value="Unassembled WGS sequence"/>
</dbReference>